<accession>A0A6G1C2W3</accession>
<dbReference type="Proteomes" id="UP000479710">
    <property type="component" value="Unassembled WGS sequence"/>
</dbReference>
<name>A0A6G1C2W3_9ORYZ</name>
<reference evidence="1 2" key="1">
    <citation type="submission" date="2019-11" db="EMBL/GenBank/DDBJ databases">
        <title>Whole genome sequence of Oryza granulata.</title>
        <authorList>
            <person name="Li W."/>
        </authorList>
    </citation>
    <scope>NUCLEOTIDE SEQUENCE [LARGE SCALE GENOMIC DNA]</scope>
    <source>
        <strain evidence="2">cv. Menghai</strain>
        <tissue evidence="1">Leaf</tissue>
    </source>
</reference>
<gene>
    <name evidence="1" type="ORF">E2562_001870</name>
</gene>
<keyword evidence="2" id="KW-1185">Reference proteome</keyword>
<organism evidence="1 2">
    <name type="scientific">Oryza meyeriana var. granulata</name>
    <dbReference type="NCBI Taxonomy" id="110450"/>
    <lineage>
        <taxon>Eukaryota</taxon>
        <taxon>Viridiplantae</taxon>
        <taxon>Streptophyta</taxon>
        <taxon>Embryophyta</taxon>
        <taxon>Tracheophyta</taxon>
        <taxon>Spermatophyta</taxon>
        <taxon>Magnoliopsida</taxon>
        <taxon>Liliopsida</taxon>
        <taxon>Poales</taxon>
        <taxon>Poaceae</taxon>
        <taxon>BOP clade</taxon>
        <taxon>Oryzoideae</taxon>
        <taxon>Oryzeae</taxon>
        <taxon>Oryzinae</taxon>
        <taxon>Oryza</taxon>
        <taxon>Oryza meyeriana</taxon>
    </lineage>
</organism>
<sequence>MTSLQLDYAASRSSSRRSSTRGVCFRADTAVLVSYRGIELDDRSHPALRWAAEDDSVVACGGQEAGCLEREDGVEGKGANNLIYIRRYGSKRWIVINNKRIVKEGAGSKTRVLDGKTSARREGAQLSSSSIKLVFAKSELVKRSQKAIVK</sequence>
<evidence type="ECO:0000313" key="1">
    <source>
        <dbReference type="EMBL" id="KAF0894569.1"/>
    </source>
</evidence>
<dbReference type="EMBL" id="SPHZ02000010">
    <property type="protein sequence ID" value="KAF0894569.1"/>
    <property type="molecule type" value="Genomic_DNA"/>
</dbReference>
<proteinExistence type="predicted"/>
<comment type="caution">
    <text evidence="1">The sequence shown here is derived from an EMBL/GenBank/DDBJ whole genome shotgun (WGS) entry which is preliminary data.</text>
</comment>
<protein>
    <submittedName>
        <fullName evidence="1">Uncharacterized protein</fullName>
    </submittedName>
</protein>
<dbReference type="AlphaFoldDB" id="A0A6G1C2W3"/>
<evidence type="ECO:0000313" key="2">
    <source>
        <dbReference type="Proteomes" id="UP000479710"/>
    </source>
</evidence>